<dbReference type="PROSITE" id="PS51918">
    <property type="entry name" value="RADICAL_SAM"/>
    <property type="match status" value="1"/>
</dbReference>
<dbReference type="SFLD" id="SFLDG01082">
    <property type="entry name" value="B12-binding_domain_containing"/>
    <property type="match status" value="1"/>
</dbReference>
<dbReference type="Pfam" id="PF00919">
    <property type="entry name" value="UPF0004"/>
    <property type="match status" value="1"/>
</dbReference>
<evidence type="ECO:0000313" key="5">
    <source>
        <dbReference type="Proteomes" id="UP000275925"/>
    </source>
</evidence>
<dbReference type="SFLD" id="SFLDS00029">
    <property type="entry name" value="Radical_SAM"/>
    <property type="match status" value="1"/>
</dbReference>
<dbReference type="InterPro" id="IPR058240">
    <property type="entry name" value="rSAM_sf"/>
</dbReference>
<dbReference type="Proteomes" id="UP000275925">
    <property type="component" value="Unassembled WGS sequence"/>
</dbReference>
<evidence type="ECO:0000313" key="4">
    <source>
        <dbReference type="EMBL" id="GBR76982.1"/>
    </source>
</evidence>
<dbReference type="PANTHER" id="PTHR11918:SF45">
    <property type="entry name" value="THREONYLCARBAMOYLADENOSINE TRNA METHYLTHIOTRANSFERASE"/>
    <property type="match status" value="1"/>
</dbReference>
<evidence type="ECO:0000259" key="2">
    <source>
        <dbReference type="PROSITE" id="PS51449"/>
    </source>
</evidence>
<dbReference type="EMBL" id="BGZO01000075">
    <property type="protein sequence ID" value="GBR76982.1"/>
    <property type="molecule type" value="Genomic_DNA"/>
</dbReference>
<protein>
    <submittedName>
        <fullName evidence="4">tRNA (N6-isopentenyl adenosine(37)-C2)-methylthiotransferase MiaB</fullName>
    </submittedName>
</protein>
<dbReference type="GO" id="GO:0035598">
    <property type="term" value="F:tRNA (N(6)-L-threonylcarbamoyladenosine(37)-C(2))-methylthiotransferase activity"/>
    <property type="evidence" value="ECO:0007669"/>
    <property type="project" value="TreeGrafter"/>
</dbReference>
<dbReference type="Gene3D" id="3.80.30.20">
    <property type="entry name" value="tm_1862 like domain"/>
    <property type="match status" value="1"/>
</dbReference>
<evidence type="ECO:0000256" key="1">
    <source>
        <dbReference type="ARBA" id="ARBA00022679"/>
    </source>
</evidence>
<reference evidence="4 5" key="1">
    <citation type="journal article" date="2019" name="ISME J.">
        <title>Genome analyses of uncultured TG2/ZB3 bacteria in 'Margulisbacteria' specifically attached to ectosymbiotic spirochetes of protists in the termite gut.</title>
        <authorList>
            <person name="Utami Y.D."/>
            <person name="Kuwahara H."/>
            <person name="Igai K."/>
            <person name="Murakami T."/>
            <person name="Sugaya K."/>
            <person name="Morikawa T."/>
            <person name="Nagura Y."/>
            <person name="Yuki M."/>
            <person name="Deevong P."/>
            <person name="Inoue T."/>
            <person name="Kihara K."/>
            <person name="Lo N."/>
            <person name="Yamada A."/>
            <person name="Ohkuma M."/>
            <person name="Hongoh Y."/>
        </authorList>
    </citation>
    <scope>NUCLEOTIDE SEQUENCE [LARGE SCALE GENOMIC DNA]</scope>
    <source>
        <strain evidence="4">NkOx7-02</strain>
    </source>
</reference>
<dbReference type="GO" id="GO:0046872">
    <property type="term" value="F:metal ion binding"/>
    <property type="evidence" value="ECO:0007669"/>
    <property type="project" value="UniProtKB-KW"/>
</dbReference>
<name>A0A388TKG4_9BACT</name>
<organism evidence="4 5">
    <name type="scientific">Candidatus Termititenax persephonae</name>
    <dbReference type="NCBI Taxonomy" id="2218525"/>
    <lineage>
        <taxon>Bacteria</taxon>
        <taxon>Bacillati</taxon>
        <taxon>Candidatus Margulisiibacteriota</taxon>
        <taxon>Candidatus Termititenacia</taxon>
        <taxon>Candidatus Termititenacales</taxon>
        <taxon>Candidatus Termititenacaceae</taxon>
        <taxon>Candidatus Termititenax</taxon>
    </lineage>
</organism>
<proteinExistence type="predicted"/>
<dbReference type="Gene3D" id="3.40.50.12160">
    <property type="entry name" value="Methylthiotransferase, N-terminal domain"/>
    <property type="match status" value="1"/>
</dbReference>
<accession>A0A388TKG4</accession>
<dbReference type="AlphaFoldDB" id="A0A388TKG4"/>
<dbReference type="PANTHER" id="PTHR11918">
    <property type="entry name" value="RADICAL SAM PROTEINS"/>
    <property type="match status" value="1"/>
</dbReference>
<comment type="caution">
    <text evidence="4">The sequence shown here is derived from an EMBL/GenBank/DDBJ whole genome shotgun (WGS) entry which is preliminary data.</text>
</comment>
<dbReference type="InterPro" id="IPR038135">
    <property type="entry name" value="Methylthiotransferase_N_sf"/>
</dbReference>
<feature type="non-terminal residue" evidence="4">
    <location>
        <position position="269"/>
    </location>
</feature>
<dbReference type="InterPro" id="IPR013848">
    <property type="entry name" value="Methylthiotransferase_N"/>
</dbReference>
<dbReference type="GO" id="GO:0051539">
    <property type="term" value="F:4 iron, 4 sulfur cluster binding"/>
    <property type="evidence" value="ECO:0007669"/>
    <property type="project" value="UniProtKB-KW"/>
</dbReference>
<feature type="domain" description="Radical SAM core" evidence="3">
    <location>
        <begin position="126"/>
        <end position="269"/>
    </location>
</feature>
<gene>
    <name evidence="4" type="primary">miaB</name>
    <name evidence="4" type="ORF">NO2_1446</name>
</gene>
<sequence length="269" mass="30722">MRVFFFTLGCKSNQYETGRLEEKFLERGFESTTDVKTADLIVVNTCGVTHTAERKARNIIRKFAAQNPRAALYVCGCYVNIADFTKIIPQAIPIQQELKLALDQWPIPPPAASSLTREAVSARGRRSYRVREFLKIQEGCDNFCSYCIVPYARNKMSAEPPEKILAEAQKLIRNNVREIVLTGINLGRYFYPNNYLSDILRLLLKTDIARIRLSSLEPDLITDDLLRTIAAEPRLARHLHIPLQSGSDKILKLMNRKYTAAEYQKLIAR</sequence>
<evidence type="ECO:0000259" key="3">
    <source>
        <dbReference type="PROSITE" id="PS51918"/>
    </source>
</evidence>
<dbReference type="InterPro" id="IPR007197">
    <property type="entry name" value="rSAM"/>
</dbReference>
<keyword evidence="1" id="KW-0808">Transferase</keyword>
<dbReference type="InterPro" id="IPR023404">
    <property type="entry name" value="rSAM_horseshoe"/>
</dbReference>
<dbReference type="Pfam" id="PF04055">
    <property type="entry name" value="Radical_SAM"/>
    <property type="match status" value="1"/>
</dbReference>
<dbReference type="SUPFAM" id="SSF102114">
    <property type="entry name" value="Radical SAM enzymes"/>
    <property type="match status" value="1"/>
</dbReference>
<keyword evidence="5" id="KW-1185">Reference proteome</keyword>
<dbReference type="PROSITE" id="PS51449">
    <property type="entry name" value="MTTASE_N"/>
    <property type="match status" value="1"/>
</dbReference>
<feature type="domain" description="MTTase N-terminal" evidence="2">
    <location>
        <begin position="1"/>
        <end position="124"/>
    </location>
</feature>